<dbReference type="InterPro" id="IPR011990">
    <property type="entry name" value="TPR-like_helical_dom_sf"/>
</dbReference>
<comment type="caution">
    <text evidence="2">The sequence shown here is derived from an EMBL/GenBank/DDBJ whole genome shotgun (WGS) entry which is preliminary data.</text>
</comment>
<evidence type="ECO:0000313" key="2">
    <source>
        <dbReference type="EMBL" id="MSS56612.1"/>
    </source>
</evidence>
<keyword evidence="1" id="KW-1133">Transmembrane helix</keyword>
<keyword evidence="1" id="KW-0812">Transmembrane</keyword>
<organism evidence="2 3">
    <name type="scientific">Holdemanella porci</name>
    <dbReference type="NCBI Taxonomy" id="2652276"/>
    <lineage>
        <taxon>Bacteria</taxon>
        <taxon>Bacillati</taxon>
        <taxon>Bacillota</taxon>
        <taxon>Erysipelotrichia</taxon>
        <taxon>Erysipelotrichales</taxon>
        <taxon>Erysipelotrichaceae</taxon>
        <taxon>Holdemanella</taxon>
    </lineage>
</organism>
<evidence type="ECO:0008006" key="4">
    <source>
        <dbReference type="Google" id="ProtNLM"/>
    </source>
</evidence>
<dbReference type="EMBL" id="VUMR01000034">
    <property type="protein sequence ID" value="MSS56612.1"/>
    <property type="molecule type" value="Genomic_DNA"/>
</dbReference>
<dbReference type="Proteomes" id="UP000434241">
    <property type="component" value="Unassembled WGS sequence"/>
</dbReference>
<name>A0A6N7VIB1_9FIRM</name>
<dbReference type="SUPFAM" id="SSF81901">
    <property type="entry name" value="HCP-like"/>
    <property type="match status" value="1"/>
</dbReference>
<keyword evidence="3" id="KW-1185">Reference proteome</keyword>
<accession>A0A6N7VIB1</accession>
<protein>
    <recommendedName>
        <fullName evidence="4">Tetratricopeptide repeat protein</fullName>
    </recommendedName>
</protein>
<keyword evidence="1" id="KW-0472">Membrane</keyword>
<feature type="transmembrane region" description="Helical" evidence="1">
    <location>
        <begin position="66"/>
        <end position="84"/>
    </location>
</feature>
<dbReference type="Gene3D" id="1.25.40.10">
    <property type="entry name" value="Tetratricopeptide repeat domain"/>
    <property type="match status" value="1"/>
</dbReference>
<gene>
    <name evidence="2" type="ORF">FYJ55_06860</name>
</gene>
<reference evidence="2 3" key="1">
    <citation type="submission" date="2019-08" db="EMBL/GenBank/DDBJ databases">
        <title>In-depth cultivation of the pig gut microbiome towards novel bacterial diversity and tailored functional studies.</title>
        <authorList>
            <person name="Wylensek D."/>
            <person name="Hitch T.C.A."/>
            <person name="Clavel T."/>
        </authorList>
    </citation>
    <scope>NUCLEOTIDE SEQUENCE [LARGE SCALE GENOMIC DNA]</scope>
    <source>
        <strain evidence="2 3">LKV-472-APC-3</strain>
    </source>
</reference>
<feature type="transmembrane region" description="Helical" evidence="1">
    <location>
        <begin position="204"/>
        <end position="221"/>
    </location>
</feature>
<dbReference type="AlphaFoldDB" id="A0A6N7VIB1"/>
<feature type="transmembrane region" description="Helical" evidence="1">
    <location>
        <begin position="113"/>
        <end position="133"/>
    </location>
</feature>
<sequence>MWKYRCKSHLIALVVAFLVGLCLSAVVFASGIDMSSDMLSSSLSSVPGVDTESLKQVLTYLQNNMWILYVGDALLISGIINIIYIGQYVTSRFNISPWIVMCLIFFLPEYMIYIGAILVVPAFIVCIYGMLSLRKSISKERREFNFTSDDELVRMYKIHHELDESYKDLAKTCRKNVRKLTGIYALGIVALFVILIAVNNMMLLAVLLMFYLFAFNLVLRYRAVSLLPITKLLYEDCNPEACASAIIYYCTNSKGHTRLCQHTLLAQCLIYLNDAELAQDVLISYPRKDASSSLQYWSLMSYIYYMLKDEEALSRCKEEAQNIRLHYGRAGVMIQSEEMAAIENKIHLMDGDLNTCKKYYLQGLQRVNFPFQQVDSCYYIALISFVEEDYKLARLYFEKVVELGNRMYFVKKAKNYLDKIEKINPETSSDEVEYS</sequence>
<evidence type="ECO:0000256" key="1">
    <source>
        <dbReference type="SAM" id="Phobius"/>
    </source>
</evidence>
<dbReference type="RefSeq" id="WP_154556199.1">
    <property type="nucleotide sequence ID" value="NZ_VUMR01000034.1"/>
</dbReference>
<evidence type="ECO:0000313" key="3">
    <source>
        <dbReference type="Proteomes" id="UP000434241"/>
    </source>
</evidence>
<feature type="transmembrane region" description="Helical" evidence="1">
    <location>
        <begin position="180"/>
        <end position="198"/>
    </location>
</feature>
<proteinExistence type="predicted"/>
<dbReference type="GeneID" id="93159010"/>